<evidence type="ECO:0000313" key="2">
    <source>
        <dbReference type="EMBL" id="KAL0810576.1"/>
    </source>
</evidence>
<accession>A0ABD0SA47</accession>
<dbReference type="EMBL" id="JBEDNZ010000026">
    <property type="protein sequence ID" value="KAL0810576.1"/>
    <property type="molecule type" value="Genomic_DNA"/>
</dbReference>
<evidence type="ECO:0000313" key="3">
    <source>
        <dbReference type="Proteomes" id="UP001549921"/>
    </source>
</evidence>
<keyword evidence="1" id="KW-0732">Signal</keyword>
<organism evidence="2 3">
    <name type="scientific">Loxostege sticticalis</name>
    <name type="common">Beet webworm moth</name>
    <dbReference type="NCBI Taxonomy" id="481309"/>
    <lineage>
        <taxon>Eukaryota</taxon>
        <taxon>Metazoa</taxon>
        <taxon>Ecdysozoa</taxon>
        <taxon>Arthropoda</taxon>
        <taxon>Hexapoda</taxon>
        <taxon>Insecta</taxon>
        <taxon>Pterygota</taxon>
        <taxon>Neoptera</taxon>
        <taxon>Endopterygota</taxon>
        <taxon>Lepidoptera</taxon>
        <taxon>Glossata</taxon>
        <taxon>Ditrysia</taxon>
        <taxon>Pyraloidea</taxon>
        <taxon>Crambidae</taxon>
        <taxon>Pyraustinae</taxon>
        <taxon>Loxostege</taxon>
    </lineage>
</organism>
<feature type="chain" id="PRO_5044762821" description="Follicular epithelium yolk protein subunit" evidence="1">
    <location>
        <begin position="18"/>
        <end position="307"/>
    </location>
</feature>
<dbReference type="SUPFAM" id="SSF56973">
    <property type="entry name" value="Aerolisin/ETX pore-forming domain"/>
    <property type="match status" value="1"/>
</dbReference>
<proteinExistence type="predicted"/>
<dbReference type="CDD" id="cd20235">
    <property type="entry name" value="PFM_spherulin-2a-like"/>
    <property type="match status" value="1"/>
</dbReference>
<dbReference type="AlphaFoldDB" id="A0ABD0SA47"/>
<dbReference type="Gene3D" id="2.170.15.10">
    <property type="entry name" value="Proaerolysin, chain A, domain 3"/>
    <property type="match status" value="1"/>
</dbReference>
<reference evidence="2 3" key="1">
    <citation type="submission" date="2024-06" db="EMBL/GenBank/DDBJ databases">
        <title>A chromosome-level genome assembly of beet webworm, Loxostege sticticalis.</title>
        <authorList>
            <person name="Zhang Y."/>
        </authorList>
    </citation>
    <scope>NUCLEOTIDE SEQUENCE [LARGE SCALE GENOMIC DNA]</scope>
    <source>
        <strain evidence="2">AQ028</strain>
        <tissue evidence="2">Male pupae</tissue>
    </source>
</reference>
<evidence type="ECO:0000256" key="1">
    <source>
        <dbReference type="SAM" id="SignalP"/>
    </source>
</evidence>
<comment type="caution">
    <text evidence="2">The sequence shown here is derived from an EMBL/GenBank/DDBJ whole genome shotgun (WGS) entry which is preliminary data.</text>
</comment>
<protein>
    <recommendedName>
        <fullName evidence="4">Follicular epithelium yolk protein subunit</fullName>
    </recommendedName>
</protein>
<sequence length="307" mass="33785">MKLILLGLLLSSPVIVSEEPITITIAVGASNASFDFHGRIETVISEQDKDAFQITNDILKRGVEGTLGSRPDFVSLGEWKDMYRERKWSHVKRILYPIKAEVVSIRSEPVIVSIQTFSNHFSHTATYKAGISSEIKNSITSSWFDSQSLTRGTQISYGINFKVPGSNGSELSAGMSTSDSLSFTTNWGVTSFEEKATTVASSSEVSVELDPGQEAVAALTATKGSMEVQIDYVASLKGDVAAKFSYPQRGRYYWRVDINTLLSAIDMPIHIFSRQILKIGYYSEAKVTLTDKHSKKMLYEGPAVVKA</sequence>
<name>A0ABD0SA47_LOXSC</name>
<feature type="signal peptide" evidence="1">
    <location>
        <begin position="1"/>
        <end position="17"/>
    </location>
</feature>
<evidence type="ECO:0008006" key="4">
    <source>
        <dbReference type="Google" id="ProtNLM"/>
    </source>
</evidence>
<dbReference type="Proteomes" id="UP001549921">
    <property type="component" value="Unassembled WGS sequence"/>
</dbReference>
<gene>
    <name evidence="2" type="ORF">ABMA28_010694</name>
</gene>